<comment type="caution">
    <text evidence="1">The sequence shown here is derived from an EMBL/GenBank/DDBJ whole genome shotgun (WGS) entry which is preliminary data.</text>
</comment>
<sequence length="147" mass="16925">MNEKPYWYRLLDLVERRGYFWNGLTIPFIIGSRQYIEPSEDLQTISELINEINNSPYNVSVLKCCRIGEYVFSLSNASNQEIYGGVDNIVIIDSSFSTVASSNDIIKELELKYDDLIHSETYSKTDGEWGDYTDKEINLLIEINTTS</sequence>
<accession>A0A1J5S8W6</accession>
<gene>
    <name evidence="1" type="ORF">GALL_173530</name>
</gene>
<evidence type="ECO:0000313" key="1">
    <source>
        <dbReference type="EMBL" id="OIR00661.1"/>
    </source>
</evidence>
<protein>
    <submittedName>
        <fullName evidence="1">Uncharacterized protein</fullName>
    </submittedName>
</protein>
<organism evidence="1">
    <name type="scientific">mine drainage metagenome</name>
    <dbReference type="NCBI Taxonomy" id="410659"/>
    <lineage>
        <taxon>unclassified sequences</taxon>
        <taxon>metagenomes</taxon>
        <taxon>ecological metagenomes</taxon>
    </lineage>
</organism>
<dbReference type="SUPFAM" id="SSF47676">
    <property type="entry name" value="Conserved domain common to transcription factors TFIIS, elongin A, CRSP70"/>
    <property type="match status" value="1"/>
</dbReference>
<dbReference type="AlphaFoldDB" id="A0A1J5S8W6"/>
<proteinExistence type="predicted"/>
<dbReference type="InterPro" id="IPR035441">
    <property type="entry name" value="TFIIS/LEDGF_dom_sf"/>
</dbReference>
<name>A0A1J5S8W6_9ZZZZ</name>
<dbReference type="EMBL" id="MLJW01000093">
    <property type="protein sequence ID" value="OIR00661.1"/>
    <property type="molecule type" value="Genomic_DNA"/>
</dbReference>
<reference evidence="1" key="1">
    <citation type="submission" date="2016-10" db="EMBL/GenBank/DDBJ databases">
        <title>Sequence of Gallionella enrichment culture.</title>
        <authorList>
            <person name="Poehlein A."/>
            <person name="Muehling M."/>
            <person name="Daniel R."/>
        </authorList>
    </citation>
    <scope>NUCLEOTIDE SEQUENCE</scope>
</reference>